<reference evidence="1" key="1">
    <citation type="journal article" date="2014" name="Int. J. Syst. Evol. Microbiol.">
        <title>Complete genome sequence of Corynebacterium casei LMG S-19264T (=DSM 44701T), isolated from a smear-ripened cheese.</title>
        <authorList>
            <consortium name="US DOE Joint Genome Institute (JGI-PGF)"/>
            <person name="Walter F."/>
            <person name="Albersmeier A."/>
            <person name="Kalinowski J."/>
            <person name="Ruckert C."/>
        </authorList>
    </citation>
    <scope>NUCLEOTIDE SEQUENCE</scope>
    <source>
        <strain evidence="1">JCM 14359</strain>
    </source>
</reference>
<dbReference type="AlphaFoldDB" id="A0A830EDY5"/>
<accession>A0A830EDY5</accession>
<comment type="caution">
    <text evidence="1">The sequence shown here is derived from an EMBL/GenBank/DDBJ whole genome shotgun (WGS) entry which is preliminary data.</text>
</comment>
<proteinExistence type="predicted"/>
<dbReference type="EMBL" id="BMOC01000027">
    <property type="protein sequence ID" value="GGJ16511.1"/>
    <property type="molecule type" value="Genomic_DNA"/>
</dbReference>
<evidence type="ECO:0000313" key="1">
    <source>
        <dbReference type="EMBL" id="GGJ16511.1"/>
    </source>
</evidence>
<gene>
    <name evidence="1" type="ORF">GCM10008995_27970</name>
</gene>
<organism evidence="1 2">
    <name type="scientific">Halobellus salinus</name>
    <dbReference type="NCBI Taxonomy" id="931585"/>
    <lineage>
        <taxon>Archaea</taxon>
        <taxon>Methanobacteriati</taxon>
        <taxon>Methanobacteriota</taxon>
        <taxon>Stenosarchaea group</taxon>
        <taxon>Halobacteria</taxon>
        <taxon>Halobacteriales</taxon>
        <taxon>Haloferacaceae</taxon>
        <taxon>Halobellus</taxon>
    </lineage>
</organism>
<sequence length="114" mass="12265">METCENFPSSSLARVTVGVQFVLALLTRELVLRLPIALMGDQQAGWDRGRTVCAPVTEAPGSGGPLRFATRAALRRVAGQSHRTIEAYIGLNICPGQCFNVSGGRTGRITHKTR</sequence>
<evidence type="ECO:0000313" key="2">
    <source>
        <dbReference type="Proteomes" id="UP000653099"/>
    </source>
</evidence>
<name>A0A830EDY5_9EURY</name>
<protein>
    <submittedName>
        <fullName evidence="1">Uncharacterized protein</fullName>
    </submittedName>
</protein>
<reference evidence="1" key="2">
    <citation type="submission" date="2020-09" db="EMBL/GenBank/DDBJ databases">
        <authorList>
            <person name="Sun Q."/>
            <person name="Ohkuma M."/>
        </authorList>
    </citation>
    <scope>NUCLEOTIDE SEQUENCE</scope>
    <source>
        <strain evidence="1">JCM 14359</strain>
    </source>
</reference>
<keyword evidence="2" id="KW-1185">Reference proteome</keyword>
<dbReference type="Proteomes" id="UP000653099">
    <property type="component" value="Unassembled WGS sequence"/>
</dbReference>